<dbReference type="SMART" id="SM00091">
    <property type="entry name" value="PAS"/>
    <property type="match status" value="1"/>
</dbReference>
<gene>
    <name evidence="6" type="ORF">CP960_05980</name>
</gene>
<dbReference type="SUPFAM" id="SSF55785">
    <property type="entry name" value="PYP-like sensor domain (PAS domain)"/>
    <property type="match status" value="1"/>
</dbReference>
<keyword evidence="2" id="KW-0812">Transmembrane</keyword>
<organism evidence="6 7">
    <name type="scientific">Malaciobacter halophilus</name>
    <dbReference type="NCBI Taxonomy" id="197482"/>
    <lineage>
        <taxon>Bacteria</taxon>
        <taxon>Pseudomonadati</taxon>
        <taxon>Campylobacterota</taxon>
        <taxon>Epsilonproteobacteria</taxon>
        <taxon>Campylobacterales</taxon>
        <taxon>Arcobacteraceae</taxon>
        <taxon>Malaciobacter</taxon>
    </lineage>
</organism>
<evidence type="ECO:0000313" key="7">
    <source>
        <dbReference type="Proteomes" id="UP000233248"/>
    </source>
</evidence>
<dbReference type="Pfam" id="PF13426">
    <property type="entry name" value="PAS_9"/>
    <property type="match status" value="1"/>
</dbReference>
<keyword evidence="2" id="KW-1133">Transmembrane helix</keyword>
<dbReference type="OrthoDB" id="9812260at2"/>
<evidence type="ECO:0000259" key="3">
    <source>
        <dbReference type="PROSITE" id="PS50112"/>
    </source>
</evidence>
<dbReference type="InterPro" id="IPR029016">
    <property type="entry name" value="GAF-like_dom_sf"/>
</dbReference>
<dbReference type="PROSITE" id="PS50887">
    <property type="entry name" value="GGDEF"/>
    <property type="match status" value="1"/>
</dbReference>
<dbReference type="Pfam" id="PF08376">
    <property type="entry name" value="NIT"/>
    <property type="match status" value="1"/>
</dbReference>
<evidence type="ECO:0000256" key="1">
    <source>
        <dbReference type="SAM" id="Coils"/>
    </source>
</evidence>
<reference evidence="6 7" key="1">
    <citation type="submission" date="2017-09" db="EMBL/GenBank/DDBJ databases">
        <title>Genomics of the genus Arcobacter.</title>
        <authorList>
            <person name="Perez-Cataluna A."/>
            <person name="Figueras M.J."/>
            <person name="Salas-Masso N."/>
        </authorList>
    </citation>
    <scope>NUCLEOTIDE SEQUENCE [LARGE SCALE GENOMIC DNA]</scope>
    <source>
        <strain evidence="6 7">DSM 18005</strain>
    </source>
</reference>
<dbReference type="InterPro" id="IPR029787">
    <property type="entry name" value="Nucleotide_cyclase"/>
</dbReference>
<dbReference type="Pfam" id="PF00990">
    <property type="entry name" value="GGDEF"/>
    <property type="match status" value="1"/>
</dbReference>
<keyword evidence="1" id="KW-0175">Coiled coil</keyword>
<dbReference type="NCBIfam" id="TIGR00229">
    <property type="entry name" value="sensory_box"/>
    <property type="match status" value="1"/>
</dbReference>
<dbReference type="EMBL" id="NXIF01000023">
    <property type="protein sequence ID" value="PKI81107.1"/>
    <property type="molecule type" value="Genomic_DNA"/>
</dbReference>
<dbReference type="PROSITE" id="PS50112">
    <property type="entry name" value="PAS"/>
    <property type="match status" value="1"/>
</dbReference>
<dbReference type="SUPFAM" id="SSF55781">
    <property type="entry name" value="GAF domain-like"/>
    <property type="match status" value="1"/>
</dbReference>
<dbReference type="SMART" id="SM00086">
    <property type="entry name" value="PAC"/>
    <property type="match status" value="1"/>
</dbReference>
<dbReference type="GO" id="GO:0003824">
    <property type="term" value="F:catalytic activity"/>
    <property type="evidence" value="ECO:0007669"/>
    <property type="project" value="UniProtKB-ARBA"/>
</dbReference>
<proteinExistence type="predicted"/>
<dbReference type="SMART" id="SM00267">
    <property type="entry name" value="GGDEF"/>
    <property type="match status" value="1"/>
</dbReference>
<dbReference type="Gene3D" id="3.30.70.270">
    <property type="match status" value="1"/>
</dbReference>
<sequence>MLLKNSLFAKILLIFTLPALGILYFSTVLVLEKIDTLSEVDNIQSDIEYIFATEKVIDSIQKERGYTVIYLNSQKYKNRLLKQRESTNEVYHDFLSTIAKIQKNTPKINFTVKKIQDIFKQFSLLRQKVDNNNIKSSDAILSYSNINKALLETIYSIKPIKFATKFNTKFSYIVNILAAKEAAGVERALTSILIVQKDISLQNYKKLIRTYAIQDFNIEEFLLKAEEKEIEVYNKIIKESYNQRLKNIRTNLKELISSDSLSLDSWWNLSSARIDNLGKLHYLVSSDVLKLAKQIEKEATKSQILSLSFLFVSFVTLISLLFVLKTIVSNQQRSFNKLKKQQNIYKALNKINKVILKMNTKKRLFNKVLDTIVSDSNISLGVIYKVKKSQRRSFLIKGESYKEAKFKLVQPNNSILKKSILSKKNIIKNSNIDKYSDLDEDFIKSKDFKSLAVFPIQKFGKVTALLVLYSNKKGFFDNEIEILFNKMIIDMEYALEKIDYEKTKAKQEERLTIASYAFESNEPMIITNSEARIIDVNQAFCNVMGYEKDDILGQNPNIFKSEEHSDEFYSSMWNSILSNGTWSGEIYNKKKNGENIPLKATITAIKEKDGSVKNYLSQYNDISEQKLKQQYLEYQATHDSLTALPNRMLLFDRVKNSINKVTRHKSYGAIIFIDLDNFKTINDTLGHETGDVLLKEVARKLQNTVRKEDTIARIGGDEFIVLADFIGNDKPSARNNIQILASKIKGSLNDIKTINGYENISTPSIGITLFRDSTFSVKELIKQADTAMYMAKRSGKNTIAFFE</sequence>
<keyword evidence="7" id="KW-1185">Reference proteome</keyword>
<dbReference type="CDD" id="cd00130">
    <property type="entry name" value="PAS"/>
    <property type="match status" value="1"/>
</dbReference>
<dbReference type="Proteomes" id="UP000233248">
    <property type="component" value="Unassembled WGS sequence"/>
</dbReference>
<feature type="transmembrane region" description="Helical" evidence="2">
    <location>
        <begin position="7"/>
        <end position="31"/>
    </location>
</feature>
<dbReference type="InterPro" id="IPR043128">
    <property type="entry name" value="Rev_trsase/Diguanyl_cyclase"/>
</dbReference>
<dbReference type="PANTHER" id="PTHR46663:SF3">
    <property type="entry name" value="SLL0267 PROTEIN"/>
    <property type="match status" value="1"/>
</dbReference>
<dbReference type="AlphaFoldDB" id="A0A2N1J3G6"/>
<dbReference type="PROSITE" id="PS50113">
    <property type="entry name" value="PAC"/>
    <property type="match status" value="1"/>
</dbReference>
<dbReference type="InterPro" id="IPR000160">
    <property type="entry name" value="GGDEF_dom"/>
</dbReference>
<dbReference type="InterPro" id="IPR000700">
    <property type="entry name" value="PAS-assoc_C"/>
</dbReference>
<dbReference type="Gene3D" id="3.30.450.40">
    <property type="match status" value="1"/>
</dbReference>
<dbReference type="FunFam" id="3.30.70.270:FF:000001">
    <property type="entry name" value="Diguanylate cyclase domain protein"/>
    <property type="match status" value="1"/>
</dbReference>
<name>A0A2N1J3G6_9BACT</name>
<dbReference type="NCBIfam" id="TIGR00254">
    <property type="entry name" value="GGDEF"/>
    <property type="match status" value="1"/>
</dbReference>
<evidence type="ECO:0000259" key="5">
    <source>
        <dbReference type="PROSITE" id="PS50887"/>
    </source>
</evidence>
<dbReference type="InterPro" id="IPR001610">
    <property type="entry name" value="PAC"/>
</dbReference>
<comment type="caution">
    <text evidence="6">The sequence shown here is derived from an EMBL/GenBank/DDBJ whole genome shotgun (WGS) entry which is preliminary data.</text>
</comment>
<feature type="coiled-coil region" evidence="1">
    <location>
        <begin position="223"/>
        <end position="258"/>
    </location>
</feature>
<evidence type="ECO:0000259" key="4">
    <source>
        <dbReference type="PROSITE" id="PS50113"/>
    </source>
</evidence>
<evidence type="ECO:0000256" key="2">
    <source>
        <dbReference type="SAM" id="Phobius"/>
    </source>
</evidence>
<keyword evidence="2" id="KW-0472">Membrane</keyword>
<dbReference type="InterPro" id="IPR013587">
    <property type="entry name" value="Nitrate/nitrite_sensing"/>
</dbReference>
<feature type="domain" description="PAS" evidence="3">
    <location>
        <begin position="507"/>
        <end position="555"/>
    </location>
</feature>
<evidence type="ECO:0000313" key="6">
    <source>
        <dbReference type="EMBL" id="PKI81107.1"/>
    </source>
</evidence>
<dbReference type="InterPro" id="IPR052163">
    <property type="entry name" value="DGC-Regulatory_Protein"/>
</dbReference>
<feature type="domain" description="GGDEF" evidence="5">
    <location>
        <begin position="666"/>
        <end position="803"/>
    </location>
</feature>
<feature type="domain" description="PAC" evidence="4">
    <location>
        <begin position="582"/>
        <end position="634"/>
    </location>
</feature>
<dbReference type="CDD" id="cd01949">
    <property type="entry name" value="GGDEF"/>
    <property type="match status" value="1"/>
</dbReference>
<dbReference type="InterPro" id="IPR000014">
    <property type="entry name" value="PAS"/>
</dbReference>
<dbReference type="SUPFAM" id="SSF55073">
    <property type="entry name" value="Nucleotide cyclase"/>
    <property type="match status" value="1"/>
</dbReference>
<dbReference type="Gene3D" id="3.30.450.20">
    <property type="entry name" value="PAS domain"/>
    <property type="match status" value="1"/>
</dbReference>
<accession>A0A2N1J3G6</accession>
<dbReference type="InterPro" id="IPR035965">
    <property type="entry name" value="PAS-like_dom_sf"/>
</dbReference>
<dbReference type="PANTHER" id="PTHR46663">
    <property type="entry name" value="DIGUANYLATE CYCLASE DGCT-RELATED"/>
    <property type="match status" value="1"/>
</dbReference>
<protein>
    <submittedName>
        <fullName evidence="6">Diguanylate cyclase</fullName>
    </submittedName>
</protein>